<comment type="catalytic activity">
    <reaction evidence="12">
        <text>a fatty acyl-[ACP] + malonyl-[ACP] + H(+) = a 3-oxoacyl-[ACP] + holo-[ACP] + CO2</text>
        <dbReference type="Rhea" id="RHEA:22836"/>
        <dbReference type="Rhea" id="RHEA-COMP:9623"/>
        <dbReference type="Rhea" id="RHEA-COMP:9685"/>
        <dbReference type="Rhea" id="RHEA-COMP:9916"/>
        <dbReference type="Rhea" id="RHEA-COMP:14125"/>
        <dbReference type="ChEBI" id="CHEBI:15378"/>
        <dbReference type="ChEBI" id="CHEBI:16526"/>
        <dbReference type="ChEBI" id="CHEBI:64479"/>
        <dbReference type="ChEBI" id="CHEBI:78449"/>
        <dbReference type="ChEBI" id="CHEBI:78776"/>
        <dbReference type="ChEBI" id="CHEBI:138651"/>
        <dbReference type="EC" id="2.3.1.41"/>
    </reaction>
    <physiologicalReaction direction="left-to-right" evidence="12">
        <dbReference type="Rhea" id="RHEA:22837"/>
    </physiologicalReaction>
</comment>
<organism evidence="15 16">
    <name type="scientific">Nonlabens dokdonensis</name>
    <dbReference type="NCBI Taxonomy" id="328515"/>
    <lineage>
        <taxon>Bacteria</taxon>
        <taxon>Pseudomonadati</taxon>
        <taxon>Bacteroidota</taxon>
        <taxon>Flavobacteriia</taxon>
        <taxon>Flavobacteriales</taxon>
        <taxon>Flavobacteriaceae</taxon>
        <taxon>Nonlabens</taxon>
    </lineage>
</organism>
<dbReference type="InterPro" id="IPR014031">
    <property type="entry name" value="Ketoacyl_synth_C"/>
</dbReference>
<comment type="subunit">
    <text evidence="3">Homodimer.</text>
</comment>
<evidence type="ECO:0000259" key="14">
    <source>
        <dbReference type="PROSITE" id="PS52004"/>
    </source>
</evidence>
<protein>
    <recommendedName>
        <fullName evidence="8">3-oxoacyl-[acyl-carrier-protein] synthase 1</fullName>
        <ecNumber evidence="4">2.3.1.41</ecNumber>
    </recommendedName>
    <alternativeName>
        <fullName evidence="9">3-oxoacyl-[acyl-carrier-protein] synthase I</fullName>
    </alternativeName>
    <alternativeName>
        <fullName evidence="10">Beta-ketoacyl-ACP synthase I</fullName>
    </alternativeName>
</protein>
<gene>
    <name evidence="15" type="ORF">A9Q93_05795</name>
</gene>
<dbReference type="Proteomes" id="UP000196102">
    <property type="component" value="Unassembled WGS sequence"/>
</dbReference>
<proteinExistence type="inferred from homology"/>
<dbReference type="AlphaFoldDB" id="A0A1Z8B124"/>
<dbReference type="SUPFAM" id="SSF53901">
    <property type="entry name" value="Thiolase-like"/>
    <property type="match status" value="2"/>
</dbReference>
<dbReference type="CDD" id="cd00834">
    <property type="entry name" value="KAS_I_II"/>
    <property type="match status" value="1"/>
</dbReference>
<evidence type="ECO:0000256" key="12">
    <source>
        <dbReference type="ARBA" id="ARBA00048506"/>
    </source>
</evidence>
<keyword evidence="6 13" id="KW-0808">Transferase</keyword>
<accession>A0A1Z8B124</accession>
<dbReference type="GO" id="GO:0004315">
    <property type="term" value="F:3-oxoacyl-[acyl-carrier-protein] synthase activity"/>
    <property type="evidence" value="ECO:0007669"/>
    <property type="project" value="UniProtKB-EC"/>
</dbReference>
<evidence type="ECO:0000256" key="7">
    <source>
        <dbReference type="ARBA" id="ARBA00023315"/>
    </source>
</evidence>
<dbReference type="Pfam" id="PF02801">
    <property type="entry name" value="Ketoacyl-synt_C"/>
    <property type="match status" value="1"/>
</dbReference>
<dbReference type="PANTHER" id="PTHR11712:SF306">
    <property type="entry name" value="3-OXOACYL-[ACYL-CARRIER-PROTEIN] SYNTHASE 1"/>
    <property type="match status" value="1"/>
</dbReference>
<evidence type="ECO:0000256" key="4">
    <source>
        <dbReference type="ARBA" id="ARBA00013191"/>
    </source>
</evidence>
<evidence type="ECO:0000256" key="8">
    <source>
        <dbReference type="ARBA" id="ARBA00039450"/>
    </source>
</evidence>
<comment type="subcellular location">
    <subcellularLocation>
        <location evidence="1">Cytoplasm</location>
    </subcellularLocation>
</comment>
<sequence>MKNIKSRVVVTGMGVVAPNAVGVSAFAKALQEQTSGIRFDQQLADLNFGCQVSGTPQISDELLSENFTPLQLRGLKASGLVYGVIAGKEAFSDAGLEVAPKDEAHSEMGIIFGTGQSGGEKFREAIHLIDDGRVRRLGSTSVIQTMTSGISAWLAGELGCGNMVTSNSSACCTGTEAFLMGYERIAAGKATQMLVGSTSDSGPYIWGGFDAMRILPTKYNDHPENASRPLSNDAAGFVPGSGAGAFILESLESAQHRGATIYAEVLGGALNSGGHRGDGSMTAPNGKAVQDCIRLALKDAQINSEEIDAINGHLTATSKDAFEIKNWSEALHRNGLDFPPINTFKSYIGHCLAAAGSVELVGAILQIKHQQIYGNANITNLHQDITDIINSKCVSTKTQEMRIDVLAKASFGFGDVNACVILKKHDS</sequence>
<comment type="catalytic activity">
    <reaction evidence="11">
        <text>(3Z)-decenoyl-[ACP] + malonyl-[ACP] + H(+) = 3-oxo-(5Z)-dodecenoyl-[ACP] + holo-[ACP] + CO2</text>
        <dbReference type="Rhea" id="RHEA:54940"/>
        <dbReference type="Rhea" id="RHEA-COMP:9623"/>
        <dbReference type="Rhea" id="RHEA-COMP:9685"/>
        <dbReference type="Rhea" id="RHEA-COMP:9927"/>
        <dbReference type="Rhea" id="RHEA-COMP:14042"/>
        <dbReference type="ChEBI" id="CHEBI:15378"/>
        <dbReference type="ChEBI" id="CHEBI:16526"/>
        <dbReference type="ChEBI" id="CHEBI:64479"/>
        <dbReference type="ChEBI" id="CHEBI:78449"/>
        <dbReference type="ChEBI" id="CHEBI:78798"/>
        <dbReference type="ChEBI" id="CHEBI:138410"/>
    </reaction>
    <physiologicalReaction direction="left-to-right" evidence="11">
        <dbReference type="Rhea" id="RHEA:54941"/>
    </physiologicalReaction>
</comment>
<dbReference type="PROSITE" id="PS52004">
    <property type="entry name" value="KS3_2"/>
    <property type="match status" value="1"/>
</dbReference>
<keyword evidence="5" id="KW-0963">Cytoplasm</keyword>
<evidence type="ECO:0000313" key="15">
    <source>
        <dbReference type="EMBL" id="OUS16279.1"/>
    </source>
</evidence>
<dbReference type="InterPro" id="IPR000794">
    <property type="entry name" value="Beta-ketoacyl_synthase"/>
</dbReference>
<dbReference type="InterPro" id="IPR014030">
    <property type="entry name" value="Ketoacyl_synth_N"/>
</dbReference>
<evidence type="ECO:0000256" key="13">
    <source>
        <dbReference type="RuleBase" id="RU003694"/>
    </source>
</evidence>
<evidence type="ECO:0000256" key="2">
    <source>
        <dbReference type="ARBA" id="ARBA00008467"/>
    </source>
</evidence>
<dbReference type="EC" id="2.3.1.41" evidence="4"/>
<dbReference type="EMBL" id="MAAX01000094">
    <property type="protein sequence ID" value="OUS16279.1"/>
    <property type="molecule type" value="Genomic_DNA"/>
</dbReference>
<evidence type="ECO:0000256" key="6">
    <source>
        <dbReference type="ARBA" id="ARBA00022679"/>
    </source>
</evidence>
<evidence type="ECO:0000256" key="3">
    <source>
        <dbReference type="ARBA" id="ARBA00011738"/>
    </source>
</evidence>
<reference evidence="16" key="1">
    <citation type="journal article" date="2017" name="Proc. Natl. Acad. Sci. U.S.A.">
        <title>Simulation of Deepwater Horizon oil plume reveals substrate specialization within a complex community of hydrocarbon-degraders.</title>
        <authorList>
            <person name="Hu P."/>
            <person name="Dubinsky E.A."/>
            <person name="Probst A.J."/>
            <person name="Wang J."/>
            <person name="Sieber C.M.K."/>
            <person name="Tom L.M."/>
            <person name="Gardinali P."/>
            <person name="Banfield J.F."/>
            <person name="Atlas R.M."/>
            <person name="Andersen G.L."/>
        </authorList>
    </citation>
    <scope>NUCLEOTIDE SEQUENCE [LARGE SCALE GENOMIC DNA]</scope>
</reference>
<comment type="similarity">
    <text evidence="2 13">Belongs to the thiolase-like superfamily. Beta-ketoacyl-ACP synthases family.</text>
</comment>
<dbReference type="Gene3D" id="3.40.47.10">
    <property type="match status" value="2"/>
</dbReference>
<evidence type="ECO:0000256" key="11">
    <source>
        <dbReference type="ARBA" id="ARBA00048121"/>
    </source>
</evidence>
<dbReference type="RefSeq" id="WP_303686458.1">
    <property type="nucleotide sequence ID" value="NZ_CAJXYO010000038.1"/>
</dbReference>
<dbReference type="GO" id="GO:0005829">
    <property type="term" value="C:cytosol"/>
    <property type="evidence" value="ECO:0007669"/>
    <property type="project" value="TreeGrafter"/>
</dbReference>
<dbReference type="PANTHER" id="PTHR11712">
    <property type="entry name" value="POLYKETIDE SYNTHASE-RELATED"/>
    <property type="match status" value="1"/>
</dbReference>
<dbReference type="SMART" id="SM00825">
    <property type="entry name" value="PKS_KS"/>
    <property type="match status" value="1"/>
</dbReference>
<evidence type="ECO:0000256" key="10">
    <source>
        <dbReference type="ARBA" id="ARBA00042143"/>
    </source>
</evidence>
<dbReference type="InterPro" id="IPR016039">
    <property type="entry name" value="Thiolase-like"/>
</dbReference>
<comment type="caution">
    <text evidence="15">The sequence shown here is derived from an EMBL/GenBank/DDBJ whole genome shotgun (WGS) entry which is preliminary data.</text>
</comment>
<dbReference type="GO" id="GO:0006633">
    <property type="term" value="P:fatty acid biosynthetic process"/>
    <property type="evidence" value="ECO:0007669"/>
    <property type="project" value="TreeGrafter"/>
</dbReference>
<keyword evidence="7" id="KW-0012">Acyltransferase</keyword>
<feature type="domain" description="Ketosynthase family 3 (KS3)" evidence="14">
    <location>
        <begin position="5"/>
        <end position="424"/>
    </location>
</feature>
<evidence type="ECO:0000256" key="9">
    <source>
        <dbReference type="ARBA" id="ARBA00041620"/>
    </source>
</evidence>
<evidence type="ECO:0000256" key="1">
    <source>
        <dbReference type="ARBA" id="ARBA00004496"/>
    </source>
</evidence>
<evidence type="ECO:0000313" key="16">
    <source>
        <dbReference type="Proteomes" id="UP000196102"/>
    </source>
</evidence>
<dbReference type="Pfam" id="PF00109">
    <property type="entry name" value="ketoacyl-synt"/>
    <property type="match status" value="1"/>
</dbReference>
<dbReference type="InterPro" id="IPR020841">
    <property type="entry name" value="PKS_Beta-ketoAc_synthase_dom"/>
</dbReference>
<evidence type="ECO:0000256" key="5">
    <source>
        <dbReference type="ARBA" id="ARBA00022490"/>
    </source>
</evidence>
<name>A0A1Z8B124_9FLAO</name>